<dbReference type="RefSeq" id="XP_007672396.1">
    <property type="nucleotide sequence ID" value="XM_007674206.1"/>
</dbReference>
<proteinExistence type="predicted"/>
<keyword evidence="3" id="KW-1185">Reference proteome</keyword>
<feature type="compositionally biased region" description="Pro residues" evidence="1">
    <location>
        <begin position="26"/>
        <end position="36"/>
    </location>
</feature>
<accession>M2MW50</accession>
<organism evidence="2 3">
    <name type="scientific">Baudoinia panamericana (strain UAMH 10762)</name>
    <name type="common">Angels' share fungus</name>
    <name type="synonym">Baudoinia compniacensis (strain UAMH 10762)</name>
    <dbReference type="NCBI Taxonomy" id="717646"/>
    <lineage>
        <taxon>Eukaryota</taxon>
        <taxon>Fungi</taxon>
        <taxon>Dikarya</taxon>
        <taxon>Ascomycota</taxon>
        <taxon>Pezizomycotina</taxon>
        <taxon>Dothideomycetes</taxon>
        <taxon>Dothideomycetidae</taxon>
        <taxon>Mycosphaerellales</taxon>
        <taxon>Teratosphaeriaceae</taxon>
        <taxon>Baudoinia</taxon>
    </lineage>
</organism>
<reference evidence="2 3" key="1">
    <citation type="journal article" date="2012" name="PLoS Pathog.">
        <title>Diverse lifestyles and strategies of plant pathogenesis encoded in the genomes of eighteen Dothideomycetes fungi.</title>
        <authorList>
            <person name="Ohm R.A."/>
            <person name="Feau N."/>
            <person name="Henrissat B."/>
            <person name="Schoch C.L."/>
            <person name="Horwitz B.A."/>
            <person name="Barry K.W."/>
            <person name="Condon B.J."/>
            <person name="Copeland A.C."/>
            <person name="Dhillon B."/>
            <person name="Glaser F."/>
            <person name="Hesse C.N."/>
            <person name="Kosti I."/>
            <person name="LaButti K."/>
            <person name="Lindquist E.A."/>
            <person name="Lucas S."/>
            <person name="Salamov A.A."/>
            <person name="Bradshaw R.E."/>
            <person name="Ciuffetti L."/>
            <person name="Hamelin R.C."/>
            <person name="Kema G.H.J."/>
            <person name="Lawrence C."/>
            <person name="Scott J.A."/>
            <person name="Spatafora J.W."/>
            <person name="Turgeon B.G."/>
            <person name="de Wit P.J.G.M."/>
            <person name="Zhong S."/>
            <person name="Goodwin S.B."/>
            <person name="Grigoriev I.V."/>
        </authorList>
    </citation>
    <scope>NUCLEOTIDE SEQUENCE [LARGE SCALE GENOMIC DNA]</scope>
    <source>
        <strain evidence="2 3">UAMH 10762</strain>
    </source>
</reference>
<dbReference type="Proteomes" id="UP000011761">
    <property type="component" value="Unassembled WGS sequence"/>
</dbReference>
<sequence>MAPLEQLYAKFEAERTHQSLRQQQHPTPPFSAPPPYTASDEDSDTDFESDSSGETTSPFKLTINAAHSIQGSNNIVPTSSTLTLDATKLSTILVAALTQLNGIATSAETNSTRARALKVELTVNCGVTVIGDRNVVGHMGVKPRFPQQQQQQQQQFVPVTAILHAGNSGTGAKRKAEEDVDKEREHRKCECEGEAAV</sequence>
<dbReference type="KEGG" id="bcom:BAUCODRAFT_21143"/>
<feature type="region of interest" description="Disordered" evidence="1">
    <location>
        <begin position="167"/>
        <end position="197"/>
    </location>
</feature>
<protein>
    <submittedName>
        <fullName evidence="2">Uncharacterized protein</fullName>
    </submittedName>
</protein>
<dbReference type="AlphaFoldDB" id="M2MW50"/>
<evidence type="ECO:0000313" key="2">
    <source>
        <dbReference type="EMBL" id="EMD01212.1"/>
    </source>
</evidence>
<gene>
    <name evidence="2" type="ORF">BAUCODRAFT_21143</name>
</gene>
<dbReference type="EMBL" id="KB445550">
    <property type="protein sequence ID" value="EMD01212.1"/>
    <property type="molecule type" value="Genomic_DNA"/>
</dbReference>
<dbReference type="OrthoDB" id="3942467at2759"/>
<feature type="compositionally biased region" description="Acidic residues" evidence="1">
    <location>
        <begin position="39"/>
        <end position="51"/>
    </location>
</feature>
<dbReference type="eggNOG" id="ENOG502RWG2">
    <property type="taxonomic scope" value="Eukaryota"/>
</dbReference>
<dbReference type="GeneID" id="19109728"/>
<name>M2MW50_BAUPA</name>
<dbReference type="OMA" id="HAITRIN"/>
<evidence type="ECO:0000313" key="3">
    <source>
        <dbReference type="Proteomes" id="UP000011761"/>
    </source>
</evidence>
<dbReference type="HOGENOM" id="CLU_124588_0_0_1"/>
<feature type="compositionally biased region" description="Basic and acidic residues" evidence="1">
    <location>
        <begin position="174"/>
        <end position="191"/>
    </location>
</feature>
<evidence type="ECO:0000256" key="1">
    <source>
        <dbReference type="SAM" id="MobiDB-lite"/>
    </source>
</evidence>
<feature type="region of interest" description="Disordered" evidence="1">
    <location>
        <begin position="1"/>
        <end position="58"/>
    </location>
</feature>